<evidence type="ECO:0000313" key="3">
    <source>
        <dbReference type="Proteomes" id="UP000747542"/>
    </source>
</evidence>
<gene>
    <name evidence="2" type="ORF">Hamer_G024824</name>
</gene>
<name>A0A8J5N016_HOMAM</name>
<reference evidence="2" key="1">
    <citation type="journal article" date="2021" name="Sci. Adv.">
        <title>The American lobster genome reveals insights on longevity, neural, and immune adaptations.</title>
        <authorList>
            <person name="Polinski J.M."/>
            <person name="Zimin A.V."/>
            <person name="Clark K.F."/>
            <person name="Kohn A.B."/>
            <person name="Sadowski N."/>
            <person name="Timp W."/>
            <person name="Ptitsyn A."/>
            <person name="Khanna P."/>
            <person name="Romanova D.Y."/>
            <person name="Williams P."/>
            <person name="Greenwood S.J."/>
            <person name="Moroz L.L."/>
            <person name="Walt D.R."/>
            <person name="Bodnar A.G."/>
        </authorList>
    </citation>
    <scope>NUCLEOTIDE SEQUENCE</scope>
    <source>
        <strain evidence="2">GMGI-L3</strain>
    </source>
</reference>
<sequence>MRHGNNKTEATDTQSSHQRGSTSEIVSWEAIVILMREVMKNPTISTGKMKNHHHNLLQNILEQMNQEQLQERLLVKL</sequence>
<organism evidence="2 3">
    <name type="scientific">Homarus americanus</name>
    <name type="common">American lobster</name>
    <dbReference type="NCBI Taxonomy" id="6706"/>
    <lineage>
        <taxon>Eukaryota</taxon>
        <taxon>Metazoa</taxon>
        <taxon>Ecdysozoa</taxon>
        <taxon>Arthropoda</taxon>
        <taxon>Crustacea</taxon>
        <taxon>Multicrustacea</taxon>
        <taxon>Malacostraca</taxon>
        <taxon>Eumalacostraca</taxon>
        <taxon>Eucarida</taxon>
        <taxon>Decapoda</taxon>
        <taxon>Pleocyemata</taxon>
        <taxon>Astacidea</taxon>
        <taxon>Nephropoidea</taxon>
        <taxon>Nephropidae</taxon>
        <taxon>Homarus</taxon>
    </lineage>
</organism>
<keyword evidence="3" id="KW-1185">Reference proteome</keyword>
<comment type="caution">
    <text evidence="2">The sequence shown here is derived from an EMBL/GenBank/DDBJ whole genome shotgun (WGS) entry which is preliminary data.</text>
</comment>
<proteinExistence type="predicted"/>
<feature type="compositionally biased region" description="Polar residues" evidence="1">
    <location>
        <begin position="7"/>
        <end position="23"/>
    </location>
</feature>
<dbReference type="EMBL" id="JAHLQT010016515">
    <property type="protein sequence ID" value="KAG7169447.1"/>
    <property type="molecule type" value="Genomic_DNA"/>
</dbReference>
<protein>
    <submittedName>
        <fullName evidence="2">Uncharacterized protein</fullName>
    </submittedName>
</protein>
<dbReference type="Proteomes" id="UP000747542">
    <property type="component" value="Unassembled WGS sequence"/>
</dbReference>
<dbReference type="AlphaFoldDB" id="A0A8J5N016"/>
<accession>A0A8J5N016</accession>
<evidence type="ECO:0000256" key="1">
    <source>
        <dbReference type="SAM" id="MobiDB-lite"/>
    </source>
</evidence>
<evidence type="ECO:0000313" key="2">
    <source>
        <dbReference type="EMBL" id="KAG7169447.1"/>
    </source>
</evidence>
<feature type="region of interest" description="Disordered" evidence="1">
    <location>
        <begin position="1"/>
        <end position="23"/>
    </location>
</feature>